<evidence type="ECO:0000256" key="2">
    <source>
        <dbReference type="ARBA" id="ARBA00022771"/>
    </source>
</evidence>
<comment type="caution">
    <text evidence="6">The sequence shown here is derived from an EMBL/GenBank/DDBJ whole genome shotgun (WGS) entry which is preliminary data.</text>
</comment>
<dbReference type="GO" id="GO:0008270">
    <property type="term" value="F:zinc ion binding"/>
    <property type="evidence" value="ECO:0007669"/>
    <property type="project" value="UniProtKB-KW"/>
</dbReference>
<evidence type="ECO:0000259" key="5">
    <source>
        <dbReference type="PROSITE" id="PS50089"/>
    </source>
</evidence>
<sequence>EEVERKKREEVERLKASMIDKDCKICMNQIEDPVICLLCDEEIACKKCMDDRLARHANCVKCRRVFFNYFEPYSTTGRSSSDPSRARFRVVRDDHDEPAPVRVNLERTYSPEMKGRCYCVFTNAAGSVVRCIGETSSRCETRVAGCGHLLCYLCMVYYTREYERTGRRVCPACGKPTEGVILWGKKCDRMEQWEGARYNG</sequence>
<accession>A0AAN5D5N6</accession>
<reference evidence="7" key="1">
    <citation type="submission" date="2022-10" db="EMBL/GenBank/DDBJ databases">
        <title>Genome assembly of Pristionchus species.</title>
        <authorList>
            <person name="Yoshida K."/>
            <person name="Sommer R.J."/>
        </authorList>
    </citation>
    <scope>NUCLEOTIDE SEQUENCE [LARGE SCALE GENOMIC DNA]</scope>
    <source>
        <strain evidence="7">RS5460</strain>
    </source>
</reference>
<protein>
    <recommendedName>
        <fullName evidence="5">RING-type domain-containing protein</fullName>
    </recommendedName>
</protein>
<dbReference type="PROSITE" id="PS00518">
    <property type="entry name" value="ZF_RING_1"/>
    <property type="match status" value="1"/>
</dbReference>
<dbReference type="InterPro" id="IPR001841">
    <property type="entry name" value="Znf_RING"/>
</dbReference>
<evidence type="ECO:0000256" key="4">
    <source>
        <dbReference type="PROSITE-ProRule" id="PRU00175"/>
    </source>
</evidence>
<name>A0AAN5D5N6_9BILA</name>
<evidence type="ECO:0000256" key="1">
    <source>
        <dbReference type="ARBA" id="ARBA00022723"/>
    </source>
</evidence>
<dbReference type="InterPro" id="IPR017907">
    <property type="entry name" value="Znf_RING_CS"/>
</dbReference>
<evidence type="ECO:0000256" key="3">
    <source>
        <dbReference type="ARBA" id="ARBA00022833"/>
    </source>
</evidence>
<dbReference type="Proteomes" id="UP001328107">
    <property type="component" value="Unassembled WGS sequence"/>
</dbReference>
<dbReference type="Gene3D" id="3.30.40.10">
    <property type="entry name" value="Zinc/RING finger domain, C3HC4 (zinc finger)"/>
    <property type="match status" value="1"/>
</dbReference>
<evidence type="ECO:0000313" key="7">
    <source>
        <dbReference type="Proteomes" id="UP001328107"/>
    </source>
</evidence>
<feature type="domain" description="RING-type" evidence="5">
    <location>
        <begin position="131"/>
        <end position="173"/>
    </location>
</feature>
<dbReference type="SUPFAM" id="SSF57850">
    <property type="entry name" value="RING/U-box"/>
    <property type="match status" value="2"/>
</dbReference>
<keyword evidence="2 4" id="KW-0863">Zinc-finger</keyword>
<gene>
    <name evidence="6" type="ORF">PMAYCL1PPCAC_27064</name>
</gene>
<dbReference type="EMBL" id="BTRK01000006">
    <property type="protein sequence ID" value="GMR56869.1"/>
    <property type="molecule type" value="Genomic_DNA"/>
</dbReference>
<proteinExistence type="predicted"/>
<dbReference type="PROSITE" id="PS50089">
    <property type="entry name" value="ZF_RING_2"/>
    <property type="match status" value="1"/>
</dbReference>
<keyword evidence="3" id="KW-0862">Zinc</keyword>
<organism evidence="6 7">
    <name type="scientific">Pristionchus mayeri</name>
    <dbReference type="NCBI Taxonomy" id="1317129"/>
    <lineage>
        <taxon>Eukaryota</taxon>
        <taxon>Metazoa</taxon>
        <taxon>Ecdysozoa</taxon>
        <taxon>Nematoda</taxon>
        <taxon>Chromadorea</taxon>
        <taxon>Rhabditida</taxon>
        <taxon>Rhabditina</taxon>
        <taxon>Diplogasteromorpha</taxon>
        <taxon>Diplogasteroidea</taxon>
        <taxon>Neodiplogasteridae</taxon>
        <taxon>Pristionchus</taxon>
    </lineage>
</organism>
<evidence type="ECO:0000313" key="6">
    <source>
        <dbReference type="EMBL" id="GMR56869.1"/>
    </source>
</evidence>
<dbReference type="AlphaFoldDB" id="A0AAN5D5N6"/>
<keyword evidence="7" id="KW-1185">Reference proteome</keyword>
<dbReference type="InterPro" id="IPR013083">
    <property type="entry name" value="Znf_RING/FYVE/PHD"/>
</dbReference>
<keyword evidence="1" id="KW-0479">Metal-binding</keyword>
<feature type="non-terminal residue" evidence="6">
    <location>
        <position position="1"/>
    </location>
</feature>